<protein>
    <submittedName>
        <fullName evidence="9">Endospore germination permease</fullName>
    </submittedName>
</protein>
<dbReference type="NCBIfam" id="TIGR00912">
    <property type="entry name" value="2A0309"/>
    <property type="match status" value="1"/>
</dbReference>
<comment type="caution">
    <text evidence="9">The sequence shown here is derived from an EMBL/GenBank/DDBJ whole genome shotgun (WGS) entry which is preliminary data.</text>
</comment>
<dbReference type="OrthoDB" id="2078716at2"/>
<gene>
    <name evidence="9" type="ORF">GT003_29390</name>
</gene>
<feature type="transmembrane region" description="Helical" evidence="8">
    <location>
        <begin position="12"/>
        <end position="33"/>
    </location>
</feature>
<feature type="transmembrane region" description="Helical" evidence="8">
    <location>
        <begin position="39"/>
        <end position="60"/>
    </location>
</feature>
<dbReference type="Proteomes" id="UP000558113">
    <property type="component" value="Unassembled WGS sequence"/>
</dbReference>
<keyword evidence="6 8" id="KW-1133">Transmembrane helix</keyword>
<dbReference type="Pfam" id="PF03845">
    <property type="entry name" value="Spore_permease"/>
    <property type="match status" value="1"/>
</dbReference>
<dbReference type="GO" id="GO:0016020">
    <property type="term" value="C:membrane"/>
    <property type="evidence" value="ECO:0007669"/>
    <property type="project" value="UniProtKB-SubCell"/>
</dbReference>
<feature type="transmembrane region" description="Helical" evidence="8">
    <location>
        <begin position="81"/>
        <end position="101"/>
    </location>
</feature>
<feature type="transmembrane region" description="Helical" evidence="8">
    <location>
        <begin position="267"/>
        <end position="289"/>
    </location>
</feature>
<dbReference type="PANTHER" id="PTHR34975">
    <property type="entry name" value="SPORE GERMINATION PROTEIN A2"/>
    <property type="match status" value="1"/>
</dbReference>
<evidence type="ECO:0000256" key="3">
    <source>
        <dbReference type="ARBA" id="ARBA00022448"/>
    </source>
</evidence>
<feature type="transmembrane region" description="Helical" evidence="8">
    <location>
        <begin position="146"/>
        <end position="166"/>
    </location>
</feature>
<evidence type="ECO:0000256" key="5">
    <source>
        <dbReference type="ARBA" id="ARBA00022692"/>
    </source>
</evidence>
<evidence type="ECO:0000256" key="7">
    <source>
        <dbReference type="ARBA" id="ARBA00023136"/>
    </source>
</evidence>
<evidence type="ECO:0000256" key="1">
    <source>
        <dbReference type="ARBA" id="ARBA00004141"/>
    </source>
</evidence>
<keyword evidence="3" id="KW-0813">Transport</keyword>
<dbReference type="RefSeq" id="WP_161704728.1">
    <property type="nucleotide sequence ID" value="NZ_JAAAMU010000026.1"/>
</dbReference>
<keyword evidence="4" id="KW-0309">Germination</keyword>
<dbReference type="AlphaFoldDB" id="A0A7X5C498"/>
<feature type="transmembrane region" description="Helical" evidence="8">
    <location>
        <begin position="186"/>
        <end position="207"/>
    </location>
</feature>
<dbReference type="EMBL" id="JAAAMU010000026">
    <property type="protein sequence ID" value="NBC73095.1"/>
    <property type="molecule type" value="Genomic_DNA"/>
</dbReference>
<sequence>MNDTTVTMRQFHIIVVFTTLSTAFFLLPSSLIADAKQHAWLVPLWTGAAGIASTLPWIYLARRHARLNLMQINERILGRPFGKLANLMLLFHMVIVCAWVLNNLDDFMTTTLMQQTKEWVFDAAFLFTALYAAQKGITAIARTAELFAPMLIAMFSVFFVLAVHSWDWSQFAPAAEFDWSGILRKPSYMIAFPFMDGFMFVMIFPYIKEKAGANYVKCAAAGALLLSLITFIVTGVLGVSRAPHVTFPLFVMAQELMISSFLEHMEATIAILWFALVFVKLSFTFYCAITGIAQTCGMRSGGLIAVPLAILIVGFAQSMHRNLIENLEWLARYLLPYYSLNTLALPLLLIAVDLIRRRRAA</sequence>
<accession>A0A7X5C498</accession>
<dbReference type="InterPro" id="IPR004761">
    <property type="entry name" value="Spore_GerAB"/>
</dbReference>
<reference evidence="9 10" key="1">
    <citation type="submission" date="2020-01" db="EMBL/GenBank/DDBJ databases">
        <title>Paenibacillus soybeanensis sp. nov. isolated from the nodules of soybean (Glycine max(L.) Merr).</title>
        <authorList>
            <person name="Wang H."/>
        </authorList>
    </citation>
    <scope>NUCLEOTIDE SEQUENCE [LARGE SCALE GENOMIC DNA]</scope>
    <source>
        <strain evidence="9 10">DSM 23054</strain>
    </source>
</reference>
<evidence type="ECO:0000313" key="10">
    <source>
        <dbReference type="Proteomes" id="UP000558113"/>
    </source>
</evidence>
<keyword evidence="10" id="KW-1185">Reference proteome</keyword>
<feature type="transmembrane region" description="Helical" evidence="8">
    <location>
        <begin position="116"/>
        <end position="134"/>
    </location>
</feature>
<organism evidence="9 10">
    <name type="scientific">Paenibacillus sacheonensis</name>
    <dbReference type="NCBI Taxonomy" id="742054"/>
    <lineage>
        <taxon>Bacteria</taxon>
        <taxon>Bacillati</taxon>
        <taxon>Bacillota</taxon>
        <taxon>Bacilli</taxon>
        <taxon>Bacillales</taxon>
        <taxon>Paenibacillaceae</taxon>
        <taxon>Paenibacillus</taxon>
    </lineage>
</organism>
<feature type="transmembrane region" description="Helical" evidence="8">
    <location>
        <begin position="301"/>
        <end position="317"/>
    </location>
</feature>
<keyword evidence="5 8" id="KW-0812">Transmembrane</keyword>
<dbReference type="PANTHER" id="PTHR34975:SF2">
    <property type="entry name" value="SPORE GERMINATION PROTEIN A2"/>
    <property type="match status" value="1"/>
</dbReference>
<comment type="subcellular location">
    <subcellularLocation>
        <location evidence="1">Membrane</location>
        <topology evidence="1">Multi-pass membrane protein</topology>
    </subcellularLocation>
</comment>
<name>A0A7X5C498_9BACL</name>
<evidence type="ECO:0000256" key="4">
    <source>
        <dbReference type="ARBA" id="ARBA00022544"/>
    </source>
</evidence>
<evidence type="ECO:0000256" key="8">
    <source>
        <dbReference type="SAM" id="Phobius"/>
    </source>
</evidence>
<dbReference type="GO" id="GO:0009847">
    <property type="term" value="P:spore germination"/>
    <property type="evidence" value="ECO:0007669"/>
    <property type="project" value="InterPro"/>
</dbReference>
<evidence type="ECO:0000313" key="9">
    <source>
        <dbReference type="EMBL" id="NBC73095.1"/>
    </source>
</evidence>
<feature type="transmembrane region" description="Helical" evidence="8">
    <location>
        <begin position="219"/>
        <end position="239"/>
    </location>
</feature>
<comment type="similarity">
    <text evidence="2">Belongs to the amino acid-polyamine-organocation (APC) superfamily. Spore germination protein (SGP) (TC 2.A.3.9) family.</text>
</comment>
<evidence type="ECO:0000256" key="6">
    <source>
        <dbReference type="ARBA" id="ARBA00022989"/>
    </source>
</evidence>
<keyword evidence="7 8" id="KW-0472">Membrane</keyword>
<evidence type="ECO:0000256" key="2">
    <source>
        <dbReference type="ARBA" id="ARBA00007998"/>
    </source>
</evidence>
<feature type="transmembrane region" description="Helical" evidence="8">
    <location>
        <begin position="337"/>
        <end position="355"/>
    </location>
</feature>
<proteinExistence type="inferred from homology"/>